<dbReference type="InterPro" id="IPR001930">
    <property type="entry name" value="Peptidase_M1"/>
</dbReference>
<dbReference type="Pfam" id="PF11838">
    <property type="entry name" value="ERAP1_C"/>
    <property type="match status" value="1"/>
</dbReference>
<keyword evidence="9" id="KW-0378">Hydrolase</keyword>
<dbReference type="RefSeq" id="WP_344335664.1">
    <property type="nucleotide sequence ID" value="NZ_BAAAPZ010000003.1"/>
</dbReference>
<keyword evidence="6 18" id="KW-0031">Aminopeptidase</keyword>
<dbReference type="Pfam" id="PF17900">
    <property type="entry name" value="Peptidase_M1_N"/>
    <property type="match status" value="1"/>
</dbReference>
<evidence type="ECO:0000313" key="19">
    <source>
        <dbReference type="Proteomes" id="UP001500984"/>
    </source>
</evidence>
<evidence type="ECO:0000256" key="2">
    <source>
        <dbReference type="ARBA" id="ARBA00001947"/>
    </source>
</evidence>
<dbReference type="PANTHER" id="PTHR11533:SF174">
    <property type="entry name" value="PUROMYCIN-SENSITIVE AMINOPEPTIDASE-RELATED"/>
    <property type="match status" value="1"/>
</dbReference>
<dbReference type="EC" id="3.4.11.2" evidence="4"/>
<comment type="caution">
    <text evidence="18">The sequence shown here is derived from an EMBL/GenBank/DDBJ whole genome shotgun (WGS) entry which is preliminary data.</text>
</comment>
<evidence type="ECO:0000313" key="18">
    <source>
        <dbReference type="EMBL" id="GAA2091929.1"/>
    </source>
</evidence>
<dbReference type="EMBL" id="BAAAPZ010000003">
    <property type="protein sequence ID" value="GAA2091929.1"/>
    <property type="molecule type" value="Genomic_DNA"/>
</dbReference>
<dbReference type="Proteomes" id="UP001500984">
    <property type="component" value="Unassembled WGS sequence"/>
</dbReference>
<dbReference type="InterPro" id="IPR042097">
    <property type="entry name" value="Aminopeptidase_N-like_N_sf"/>
</dbReference>
<comment type="catalytic activity">
    <reaction evidence="1">
        <text>Release of an N-terminal amino acid, Xaa-|-Yaa- from a peptide, amide or arylamide. Xaa is preferably Ala, but may be most amino acids including Pro (slow action). When a terminal hydrophobic residue is followed by a prolyl residue, the two may be released as an intact Xaa-Pro dipeptide.</text>
        <dbReference type="EC" id="3.4.11.2"/>
    </reaction>
</comment>
<keyword evidence="8" id="KW-0479">Metal-binding</keyword>
<gene>
    <name evidence="18" type="primary">pepN_2</name>
    <name evidence="18" type="ORF">GCM10009823_09340</name>
</gene>
<dbReference type="InterPro" id="IPR045357">
    <property type="entry name" value="Aminopeptidase_N-like_N"/>
</dbReference>
<evidence type="ECO:0000256" key="7">
    <source>
        <dbReference type="ARBA" id="ARBA00022670"/>
    </source>
</evidence>
<dbReference type="CDD" id="cd09602">
    <property type="entry name" value="M1_APN"/>
    <property type="match status" value="1"/>
</dbReference>
<accession>A0ABP5I365</accession>
<evidence type="ECO:0000256" key="10">
    <source>
        <dbReference type="ARBA" id="ARBA00022833"/>
    </source>
</evidence>
<dbReference type="Gene3D" id="1.10.390.10">
    <property type="entry name" value="Neutral Protease Domain 2"/>
    <property type="match status" value="1"/>
</dbReference>
<evidence type="ECO:0000256" key="13">
    <source>
        <dbReference type="ARBA" id="ARBA00031533"/>
    </source>
</evidence>
<protein>
    <recommendedName>
        <fullName evidence="5">Aminopeptidase N</fullName>
        <ecNumber evidence="4">3.4.11.2</ecNumber>
    </recommendedName>
    <alternativeName>
        <fullName evidence="12">Alanine aminopeptidase</fullName>
    </alternativeName>
    <alternativeName>
        <fullName evidence="13">Lysyl aminopeptidase</fullName>
    </alternativeName>
</protein>
<evidence type="ECO:0000256" key="5">
    <source>
        <dbReference type="ARBA" id="ARBA00015611"/>
    </source>
</evidence>
<comment type="similarity">
    <text evidence="3">Belongs to the peptidase M1 family.</text>
</comment>
<dbReference type="InterPro" id="IPR012778">
    <property type="entry name" value="Pept_M1_aminopeptidase"/>
</dbReference>
<evidence type="ECO:0000256" key="14">
    <source>
        <dbReference type="SAM" id="MobiDB-lite"/>
    </source>
</evidence>
<evidence type="ECO:0000256" key="1">
    <source>
        <dbReference type="ARBA" id="ARBA00000098"/>
    </source>
</evidence>
<evidence type="ECO:0000256" key="8">
    <source>
        <dbReference type="ARBA" id="ARBA00022723"/>
    </source>
</evidence>
<keyword evidence="19" id="KW-1185">Reference proteome</keyword>
<evidence type="ECO:0000256" key="4">
    <source>
        <dbReference type="ARBA" id="ARBA00012564"/>
    </source>
</evidence>
<evidence type="ECO:0000259" key="17">
    <source>
        <dbReference type="Pfam" id="PF17900"/>
    </source>
</evidence>
<reference evidence="19" key="1">
    <citation type="journal article" date="2019" name="Int. J. Syst. Evol. Microbiol.">
        <title>The Global Catalogue of Microorganisms (GCM) 10K type strain sequencing project: providing services to taxonomists for standard genome sequencing and annotation.</title>
        <authorList>
            <consortium name="The Broad Institute Genomics Platform"/>
            <consortium name="The Broad Institute Genome Sequencing Center for Infectious Disease"/>
            <person name="Wu L."/>
            <person name="Ma J."/>
        </authorList>
    </citation>
    <scope>NUCLEOTIDE SEQUENCE [LARGE SCALE GENOMIC DNA]</scope>
    <source>
        <strain evidence="19">JCM 15900</strain>
    </source>
</reference>
<dbReference type="Pfam" id="PF01433">
    <property type="entry name" value="Peptidase_M1"/>
    <property type="match status" value="1"/>
</dbReference>
<evidence type="ECO:0000256" key="3">
    <source>
        <dbReference type="ARBA" id="ARBA00010136"/>
    </source>
</evidence>
<keyword evidence="11" id="KW-0482">Metalloprotease</keyword>
<dbReference type="InterPro" id="IPR024571">
    <property type="entry name" value="ERAP1-like_C_dom"/>
</dbReference>
<proteinExistence type="inferred from homology"/>
<feature type="region of interest" description="Disordered" evidence="14">
    <location>
        <begin position="479"/>
        <end position="499"/>
    </location>
</feature>
<dbReference type="Gene3D" id="2.60.40.1730">
    <property type="entry name" value="tricorn interacting facor f3 domain"/>
    <property type="match status" value="1"/>
</dbReference>
<sequence>MPHTMATTTATNLTRAEARERSALLRTSHYAVDLDLSTAADPHAPTFGTRTTADFTAADDGETFIDLIAPAVESVTINGEALDPASAFDGARITFPVRAGENRLVVVAQGAYSRSGEGLHRFTDPADGNTYLYTQYEPTDARRVAAVFDQPDLKASYTFQVLAPAGWTVLSNTATEQVTDLPAGTAGTSPARGPMQLTRFSPTLPVSSYLTCVCAGPYASVTGSYRHPETGEEIALGVHARQSLAAHMEADEILTVTTQGLDFFHALFEIPYPWGKYDQIFVPEYNLGAMENPGLVTFTDSYLHRDRATRADREARANTILHEMAHMWFGDYTTMRWWDDLWLKESFADYMGGLALAEATEFTDGWVTFALRRKDWAYRQDQYPTSHPIVADIPDVEAAKLNFDGITYAKGASVLKALVGYVGREAFVAGSRAYFAAHAFGNAQLEDFLAALDAAAPDRDVRAWAAAWLQTRGTSELRLEVEDSGTQDSPEAGASRTRRITQARLTQRDTFAGESRTPVLRPHRLTLAAFDFEEQGEKGTAPEAGPRLVRTRTWDVELAEESAPLPQLIGEERPALLLLNHGDADFAKVRLDPQSTETAIGSVRLLEDPMDRALVLSALGNAARDGELPVTAYLQAAAGVLASETHPGILSSVMATVGTALGQWVPGEERVDAVAAMLESALEAVSSVPAGSDQQVSLARFALSLTARTAGARGASRVTRAGRAFASHVLTVEVGDPLTETAPGLLADHALRWEALRALVVLGWAEVEDIEAEAALDRSGSGAVNAASVRAARPLAVARDRAWEEATQDSSLSNEMLSARISGLTAPAPYPMLEDRVDDYFAQLESWWTHRPIEISRRLVVGLYPRWSVRPRRVAARTDEWLIAHPDAPAAQRRLLIEARDDLARAMRLRGEAG</sequence>
<feature type="domain" description="Aminopeptidase N-like N-terminal" evidence="17">
    <location>
        <begin position="109"/>
        <end position="210"/>
    </location>
</feature>
<evidence type="ECO:0000256" key="12">
    <source>
        <dbReference type="ARBA" id="ARBA00029811"/>
    </source>
</evidence>
<evidence type="ECO:0000256" key="9">
    <source>
        <dbReference type="ARBA" id="ARBA00022801"/>
    </source>
</evidence>
<evidence type="ECO:0000259" key="16">
    <source>
        <dbReference type="Pfam" id="PF11838"/>
    </source>
</evidence>
<dbReference type="SUPFAM" id="SSF63737">
    <property type="entry name" value="Leukotriene A4 hydrolase N-terminal domain"/>
    <property type="match status" value="1"/>
</dbReference>
<feature type="domain" description="Peptidase M1 membrane alanine aminopeptidase" evidence="15">
    <location>
        <begin position="255"/>
        <end position="465"/>
    </location>
</feature>
<comment type="cofactor">
    <cofactor evidence="2">
        <name>Zn(2+)</name>
        <dbReference type="ChEBI" id="CHEBI:29105"/>
    </cofactor>
</comment>
<organism evidence="18 19">
    <name type="scientific">Brevibacterium salitolerans</name>
    <dbReference type="NCBI Taxonomy" id="1403566"/>
    <lineage>
        <taxon>Bacteria</taxon>
        <taxon>Bacillati</taxon>
        <taxon>Actinomycetota</taxon>
        <taxon>Actinomycetes</taxon>
        <taxon>Micrococcales</taxon>
        <taxon>Brevibacteriaceae</taxon>
        <taxon>Brevibacterium</taxon>
    </lineage>
</organism>
<dbReference type="GO" id="GO:0004177">
    <property type="term" value="F:aminopeptidase activity"/>
    <property type="evidence" value="ECO:0007669"/>
    <property type="project" value="UniProtKB-KW"/>
</dbReference>
<dbReference type="InterPro" id="IPR050344">
    <property type="entry name" value="Peptidase_M1_aminopeptidases"/>
</dbReference>
<dbReference type="InterPro" id="IPR027268">
    <property type="entry name" value="Peptidase_M4/M1_CTD_sf"/>
</dbReference>
<dbReference type="PRINTS" id="PR00756">
    <property type="entry name" value="ALADIPTASE"/>
</dbReference>
<dbReference type="SUPFAM" id="SSF55486">
    <property type="entry name" value="Metalloproteases ('zincins'), catalytic domain"/>
    <property type="match status" value="1"/>
</dbReference>
<evidence type="ECO:0000256" key="11">
    <source>
        <dbReference type="ARBA" id="ARBA00023049"/>
    </source>
</evidence>
<evidence type="ECO:0000256" key="6">
    <source>
        <dbReference type="ARBA" id="ARBA00022438"/>
    </source>
</evidence>
<feature type="domain" description="ERAP1-like C-terminal" evidence="16">
    <location>
        <begin position="577"/>
        <end position="904"/>
    </location>
</feature>
<keyword evidence="10" id="KW-0862">Zinc</keyword>
<name>A0ABP5I365_9MICO</name>
<evidence type="ECO:0000259" key="15">
    <source>
        <dbReference type="Pfam" id="PF01433"/>
    </source>
</evidence>
<dbReference type="NCBIfam" id="TIGR02412">
    <property type="entry name" value="pepN_strep_liv"/>
    <property type="match status" value="1"/>
</dbReference>
<dbReference type="PANTHER" id="PTHR11533">
    <property type="entry name" value="PROTEASE M1 ZINC METALLOPROTEASE"/>
    <property type="match status" value="1"/>
</dbReference>
<keyword evidence="7" id="KW-0645">Protease</keyword>
<dbReference type="InterPro" id="IPR014782">
    <property type="entry name" value="Peptidase_M1_dom"/>
</dbReference>